<dbReference type="EMBL" id="UOET01000052">
    <property type="protein sequence ID" value="VAW26698.1"/>
    <property type="molecule type" value="Genomic_DNA"/>
</dbReference>
<evidence type="ECO:0000313" key="1">
    <source>
        <dbReference type="EMBL" id="VAW26698.1"/>
    </source>
</evidence>
<dbReference type="Pfam" id="PF11751">
    <property type="entry name" value="PorP_SprF"/>
    <property type="match status" value="1"/>
</dbReference>
<name>A0A3B0U8J1_9ZZZZ</name>
<reference evidence="1" key="1">
    <citation type="submission" date="2018-06" db="EMBL/GenBank/DDBJ databases">
        <authorList>
            <person name="Zhirakovskaya E."/>
        </authorList>
    </citation>
    <scope>NUCLEOTIDE SEQUENCE</scope>
</reference>
<dbReference type="InterPro" id="IPR019861">
    <property type="entry name" value="PorP/SprF_Bacteroidetes"/>
</dbReference>
<dbReference type="NCBIfam" id="TIGR03519">
    <property type="entry name" value="T9SS_PorP_fam"/>
    <property type="match status" value="1"/>
</dbReference>
<proteinExistence type="predicted"/>
<accession>A0A3B0U8J1</accession>
<sequence>MFPRLKKYLYLCISILITTASYGQQAPAFTQYSSTYMFINAGYAGLGEGICVSALARQQWAGFKDAEGNTVSPQDFLINADAPVNVIHGGVGGSIIQDKLGFETNVGIRLAYSYHLQTSAGILGMGVGINLVNRSIDFTKFHPAQPNDPALLNAKAGAMIFDGNIGFFFKSNNNYYVGLSATNILESKGKNLSTSGTTIRYQTDRTFYLSAGYSLILPNHPRFEIEPSLLIQSDIISTQYNISTIVSYNSKFWGGMNYRYQESIGFIVGVSFQGFRLGYSYDLPTLSMGIPGSHEITFRYCFKLKVNKNKTSYKNTRFL</sequence>
<gene>
    <name evidence="1" type="ORF">MNBD_BACTEROID07-1502</name>
</gene>
<protein>
    <recommendedName>
        <fullName evidence="2">Type IX secretion system membrane protein PorP/SprF</fullName>
    </recommendedName>
</protein>
<organism evidence="1">
    <name type="scientific">hydrothermal vent metagenome</name>
    <dbReference type="NCBI Taxonomy" id="652676"/>
    <lineage>
        <taxon>unclassified sequences</taxon>
        <taxon>metagenomes</taxon>
        <taxon>ecological metagenomes</taxon>
    </lineage>
</organism>
<dbReference type="AlphaFoldDB" id="A0A3B0U8J1"/>
<evidence type="ECO:0008006" key="2">
    <source>
        <dbReference type="Google" id="ProtNLM"/>
    </source>
</evidence>